<dbReference type="Gene3D" id="3.90.1150.10">
    <property type="entry name" value="Aspartate Aminotransferase, domain 1"/>
    <property type="match status" value="1"/>
</dbReference>
<dbReference type="Proteomes" id="UP000677265">
    <property type="component" value="Unassembled WGS sequence"/>
</dbReference>
<keyword evidence="3" id="KW-0210">Decarboxylase</keyword>
<dbReference type="RefSeq" id="WP_213140888.1">
    <property type="nucleotide sequence ID" value="NZ_JAGYPE020000012.1"/>
</dbReference>
<dbReference type="CDD" id="cd00615">
    <property type="entry name" value="Orn_deC_like"/>
    <property type="match status" value="1"/>
</dbReference>
<dbReference type="AlphaFoldDB" id="A0A942Y8L1"/>
<sequence length="490" mass="54109">MSQNQTPLFSGLLAHANRNPIQFHIPGHKKGAGMDPEFREFIGENALSIDLINIGPLDDLHSPKGMIKQAQELAAEAFGADHTFFSVQGTSGAIMTMVMAVCGPGDKIIVPRNVHKSVMSAIVFSGAIPVFIHPEIDMELGISHGITPESVEKALEQHPDAKGVLVINPTYFGVSADLKRIVEIAHSYEVPVLVDEAHGVHIHFHEDLPISAMQAGADMAATSVHKLGGSMTQSSILNVKEGLVSVKHVQSILSMLTTTSTSYLLLASLDVARKQLVMKGKELIDRTIRLAQSIRQRVNEIEHLYCPGEEILDSKAIFDYDPTKLIISVKDLGLTGYEVEKWLREKHNIEVEMSDLYNILCIITLGDTENEGDILVTALRELSKEYENRSEKIEPVEVLLPEIPLLALTPRDAFYSETEVVALEKSEGRIIAEFIMVYPPGIPIFIPGEIITKENLHYIKKNLEAGLPVQGPEDDELKTIRVIKEYKAIQ</sequence>
<evidence type="ECO:0000256" key="1">
    <source>
        <dbReference type="ARBA" id="ARBA00001933"/>
    </source>
</evidence>
<dbReference type="InterPro" id="IPR008286">
    <property type="entry name" value="Prn/Lys/Arg_de-COase_C"/>
</dbReference>
<dbReference type="EMBL" id="JAGYPE020000012">
    <property type="protein sequence ID" value="MCH6265734.1"/>
    <property type="molecule type" value="Genomic_DNA"/>
</dbReference>
<proteinExistence type="inferred from homology"/>
<evidence type="ECO:0000313" key="8">
    <source>
        <dbReference type="EMBL" id="MCH6265734.1"/>
    </source>
</evidence>
<dbReference type="GO" id="GO:0008483">
    <property type="term" value="F:transaminase activity"/>
    <property type="evidence" value="ECO:0007669"/>
    <property type="project" value="UniProtKB-KW"/>
</dbReference>
<accession>A0A942Y8L1</accession>
<evidence type="ECO:0000313" key="9">
    <source>
        <dbReference type="Proteomes" id="UP000677265"/>
    </source>
</evidence>
<dbReference type="Gene3D" id="3.40.640.10">
    <property type="entry name" value="Type I PLP-dependent aspartate aminotransferase-like (Major domain)"/>
    <property type="match status" value="1"/>
</dbReference>
<name>A0A942Y8L1_9BACI</name>
<dbReference type="InterPro" id="IPR015422">
    <property type="entry name" value="PyrdxlP-dep_Trfase_small"/>
</dbReference>
<dbReference type="Pfam" id="PF01276">
    <property type="entry name" value="OKR_DC_1"/>
    <property type="match status" value="1"/>
</dbReference>
<reference evidence="7" key="1">
    <citation type="submission" date="2021-05" db="EMBL/GenBank/DDBJ databases">
        <title>Novel Bacillus species.</title>
        <authorList>
            <person name="Liu G."/>
        </authorList>
    </citation>
    <scope>NUCLEOTIDE SEQUENCE</scope>
    <source>
        <strain evidence="7 9">FJAT-50051</strain>
    </source>
</reference>
<keyword evidence="7" id="KW-0032">Aminotransferase</keyword>
<dbReference type="InterPro" id="IPR000310">
    <property type="entry name" value="Orn/Lys/Arg_deCO2ase_major_dom"/>
</dbReference>
<keyword evidence="4" id="KW-0663">Pyridoxal phosphate</keyword>
<evidence type="ECO:0000313" key="7">
    <source>
        <dbReference type="EMBL" id="MBS4180985.1"/>
    </source>
</evidence>
<protein>
    <submittedName>
        <fullName evidence="7">Aminotransferase class I/II-fold pyridoxal phosphate-dependent enzyme</fullName>
    </submittedName>
</protein>
<dbReference type="EMBL" id="JAGYPE010000001">
    <property type="protein sequence ID" value="MBS4180985.1"/>
    <property type="molecule type" value="Genomic_DNA"/>
</dbReference>
<evidence type="ECO:0000256" key="2">
    <source>
        <dbReference type="ARBA" id="ARBA00010671"/>
    </source>
</evidence>
<dbReference type="PANTHER" id="PTHR43277:SF4">
    <property type="entry name" value="ARGININE DECARBOXYLASE"/>
    <property type="match status" value="1"/>
</dbReference>
<organism evidence="7">
    <name type="scientific">Neobacillus citreus</name>
    <dbReference type="NCBI Taxonomy" id="2833578"/>
    <lineage>
        <taxon>Bacteria</taxon>
        <taxon>Bacillati</taxon>
        <taxon>Bacillota</taxon>
        <taxon>Bacilli</taxon>
        <taxon>Bacillales</taxon>
        <taxon>Bacillaceae</taxon>
        <taxon>Neobacillus</taxon>
    </lineage>
</organism>
<dbReference type="PANTHER" id="PTHR43277">
    <property type="entry name" value="ARGININE DECARBOXYLASE"/>
    <property type="match status" value="1"/>
</dbReference>
<evidence type="ECO:0000256" key="4">
    <source>
        <dbReference type="ARBA" id="ARBA00022898"/>
    </source>
</evidence>
<gene>
    <name evidence="8" type="ORF">KHB02_009320</name>
    <name evidence="7" type="ORF">KHB02_06190</name>
</gene>
<dbReference type="Gene3D" id="3.90.105.10">
    <property type="entry name" value="Molybdopterin biosynthesis moea protein, domain 2"/>
    <property type="match status" value="1"/>
</dbReference>
<comment type="caution">
    <text evidence="7">The sequence shown here is derived from an EMBL/GenBank/DDBJ whole genome shotgun (WGS) entry which is preliminary data.</text>
</comment>
<keyword evidence="5" id="KW-0456">Lyase</keyword>
<dbReference type="InterPro" id="IPR015421">
    <property type="entry name" value="PyrdxlP-dep_Trfase_major"/>
</dbReference>
<dbReference type="SUPFAM" id="SSF53383">
    <property type="entry name" value="PLP-dependent transferases"/>
    <property type="match status" value="1"/>
</dbReference>
<comment type="cofactor">
    <cofactor evidence="1">
        <name>pyridoxal 5'-phosphate</name>
        <dbReference type="ChEBI" id="CHEBI:597326"/>
    </cofactor>
</comment>
<evidence type="ECO:0000256" key="3">
    <source>
        <dbReference type="ARBA" id="ARBA00022793"/>
    </source>
</evidence>
<comment type="similarity">
    <text evidence="2">Belongs to the Orn/Lys/Arg decarboxylase class-I family.</text>
</comment>
<keyword evidence="7" id="KW-0808">Transferase</keyword>
<dbReference type="InterPro" id="IPR052357">
    <property type="entry name" value="Orn_Lys_Arg_decarboxylase-I"/>
</dbReference>
<dbReference type="PROSITE" id="PS00703">
    <property type="entry name" value="OKR_DC_1"/>
    <property type="match status" value="1"/>
</dbReference>
<feature type="domain" description="Orn/Lys/Arg decarboxylases family 1 pyridoxal-P attachment site" evidence="6">
    <location>
        <begin position="221"/>
        <end position="235"/>
    </location>
</feature>
<dbReference type="GO" id="GO:0016831">
    <property type="term" value="F:carboxy-lyase activity"/>
    <property type="evidence" value="ECO:0007669"/>
    <property type="project" value="UniProtKB-KW"/>
</dbReference>
<dbReference type="Pfam" id="PF03711">
    <property type="entry name" value="OKR_DC_1_C"/>
    <property type="match status" value="1"/>
</dbReference>
<evidence type="ECO:0000256" key="5">
    <source>
        <dbReference type="ARBA" id="ARBA00023239"/>
    </source>
</evidence>
<evidence type="ECO:0000259" key="6">
    <source>
        <dbReference type="PROSITE" id="PS00703"/>
    </source>
</evidence>
<dbReference type="InterPro" id="IPR015424">
    <property type="entry name" value="PyrdxlP-dep_Trfase"/>
</dbReference>
<keyword evidence="9" id="KW-1185">Reference proteome</keyword>